<reference evidence="9" key="1">
    <citation type="journal article" date="2020" name="mSystems">
        <title>Genome- and Community-Level Interaction Insights into Carbon Utilization and Element Cycling Functions of Hydrothermarchaeota in Hydrothermal Sediment.</title>
        <authorList>
            <person name="Zhou Z."/>
            <person name="Liu Y."/>
            <person name="Xu W."/>
            <person name="Pan J."/>
            <person name="Luo Z.H."/>
            <person name="Li M."/>
        </authorList>
    </citation>
    <scope>NUCLEOTIDE SEQUENCE [LARGE SCALE GENOMIC DNA]</scope>
    <source>
        <strain evidence="9">SpSt-906</strain>
    </source>
</reference>
<dbReference type="InterPro" id="IPR024935">
    <property type="entry name" value="Rubredoxin_dom"/>
</dbReference>
<dbReference type="GO" id="GO:0005506">
    <property type="term" value="F:iron ion binding"/>
    <property type="evidence" value="ECO:0007669"/>
    <property type="project" value="InterPro"/>
</dbReference>
<dbReference type="PROSITE" id="PS50903">
    <property type="entry name" value="RUBREDOXIN_LIKE"/>
    <property type="match status" value="1"/>
</dbReference>
<dbReference type="NCBIfam" id="NF045768">
    <property type="entry name" value="RubredRD"/>
    <property type="match status" value="1"/>
</dbReference>
<organism evidence="9">
    <name type="scientific">candidate division WOR-3 bacterium</name>
    <dbReference type="NCBI Taxonomy" id="2052148"/>
    <lineage>
        <taxon>Bacteria</taxon>
        <taxon>Bacteria division WOR-3</taxon>
    </lineage>
</organism>
<dbReference type="Pfam" id="PF00301">
    <property type="entry name" value="Rubredoxin"/>
    <property type="match status" value="1"/>
</dbReference>
<proteinExistence type="inferred from homology"/>
<name>A0A7C3Z1R9_UNCW3</name>
<dbReference type="InterPro" id="IPR024934">
    <property type="entry name" value="Rubredoxin-like_dom"/>
</dbReference>
<evidence type="ECO:0000256" key="1">
    <source>
        <dbReference type="ARBA" id="ARBA00005337"/>
    </source>
</evidence>
<feature type="binding site" evidence="7">
    <location>
        <position position="39"/>
    </location>
    <ligand>
        <name>Fe cation</name>
        <dbReference type="ChEBI" id="CHEBI:24875"/>
    </ligand>
</feature>
<dbReference type="SUPFAM" id="SSF57802">
    <property type="entry name" value="Rubredoxin-like"/>
    <property type="match status" value="1"/>
</dbReference>
<keyword evidence="5 6" id="KW-0408">Iron</keyword>
<dbReference type="GO" id="GO:0043448">
    <property type="term" value="P:alkane catabolic process"/>
    <property type="evidence" value="ECO:0007669"/>
    <property type="project" value="TreeGrafter"/>
</dbReference>
<dbReference type="PIRSF" id="PIRSF000071">
    <property type="entry name" value="Rubredoxin"/>
    <property type="match status" value="1"/>
</dbReference>
<accession>A0A7C3Z1R9</accession>
<feature type="binding site" evidence="7">
    <location>
        <position position="42"/>
    </location>
    <ligand>
        <name>Fe cation</name>
        <dbReference type="ChEBI" id="CHEBI:24875"/>
    </ligand>
</feature>
<feature type="binding site" evidence="7">
    <location>
        <position position="6"/>
    </location>
    <ligand>
        <name>Fe cation</name>
        <dbReference type="ChEBI" id="CHEBI:24875"/>
    </ligand>
</feature>
<protein>
    <recommendedName>
        <fullName evidence="6">Rubredoxin</fullName>
    </recommendedName>
</protein>
<feature type="binding site" evidence="7">
    <location>
        <position position="9"/>
    </location>
    <ligand>
        <name>Fe cation</name>
        <dbReference type="ChEBI" id="CHEBI:24875"/>
    </ligand>
</feature>
<keyword evidence="2 6" id="KW-0813">Transport</keyword>
<keyword evidence="3 6" id="KW-0479">Metal-binding</keyword>
<dbReference type="AlphaFoldDB" id="A0A7C3Z1R9"/>
<feature type="domain" description="Rubredoxin-like" evidence="8">
    <location>
        <begin position="1"/>
        <end position="52"/>
    </location>
</feature>
<evidence type="ECO:0000256" key="5">
    <source>
        <dbReference type="ARBA" id="ARBA00023004"/>
    </source>
</evidence>
<comment type="cofactor">
    <cofactor evidence="6 7">
        <name>Fe(3+)</name>
        <dbReference type="ChEBI" id="CHEBI:29034"/>
    </cofactor>
    <text evidence="6 7">Binds 1 Fe(3+) ion per subunit.</text>
</comment>
<keyword evidence="4 6" id="KW-0249">Electron transport</keyword>
<dbReference type="EMBL" id="DTMQ01000022">
    <property type="protein sequence ID" value="HGE99180.1"/>
    <property type="molecule type" value="Genomic_DNA"/>
</dbReference>
<dbReference type="Gene3D" id="2.20.28.10">
    <property type="match status" value="1"/>
</dbReference>
<dbReference type="PRINTS" id="PR00163">
    <property type="entry name" value="RUBREDOXIN"/>
</dbReference>
<gene>
    <name evidence="9" type="ORF">ENX07_03815</name>
</gene>
<evidence type="ECO:0000313" key="9">
    <source>
        <dbReference type="EMBL" id="HGE99180.1"/>
    </source>
</evidence>
<evidence type="ECO:0000256" key="6">
    <source>
        <dbReference type="PIRNR" id="PIRNR000071"/>
    </source>
</evidence>
<evidence type="ECO:0000259" key="8">
    <source>
        <dbReference type="PROSITE" id="PS50903"/>
    </source>
</evidence>
<dbReference type="PROSITE" id="PS00202">
    <property type="entry name" value="RUBREDOXIN"/>
    <property type="match status" value="1"/>
</dbReference>
<dbReference type="CDD" id="cd00730">
    <property type="entry name" value="rubredoxin"/>
    <property type="match status" value="1"/>
</dbReference>
<dbReference type="InterPro" id="IPR018527">
    <property type="entry name" value="Rubredoxin_Fe_BS"/>
</dbReference>
<dbReference type="GO" id="GO:0009055">
    <property type="term" value="F:electron transfer activity"/>
    <property type="evidence" value="ECO:0007669"/>
    <property type="project" value="InterPro"/>
</dbReference>
<dbReference type="InterPro" id="IPR050526">
    <property type="entry name" value="Rubredoxin_ET"/>
</dbReference>
<evidence type="ECO:0000256" key="2">
    <source>
        <dbReference type="ARBA" id="ARBA00022448"/>
    </source>
</evidence>
<evidence type="ECO:0000256" key="3">
    <source>
        <dbReference type="ARBA" id="ARBA00022723"/>
    </source>
</evidence>
<dbReference type="PANTHER" id="PTHR47627">
    <property type="entry name" value="RUBREDOXIN"/>
    <property type="match status" value="1"/>
</dbReference>
<dbReference type="FunFam" id="2.20.28.10:FF:000001">
    <property type="entry name" value="Rubredoxin"/>
    <property type="match status" value="1"/>
</dbReference>
<dbReference type="InterPro" id="IPR024922">
    <property type="entry name" value="Rubredoxin"/>
</dbReference>
<dbReference type="PANTHER" id="PTHR47627:SF1">
    <property type="entry name" value="RUBREDOXIN-1-RELATED"/>
    <property type="match status" value="1"/>
</dbReference>
<sequence length="54" mass="6211">MKKWQCTICGYIYDPQKGDPENGIPPNTPFESLPDTWVCPECGAEKDMFEELEE</sequence>
<comment type="similarity">
    <text evidence="1 6">Belongs to the rubredoxin family.</text>
</comment>
<evidence type="ECO:0000256" key="4">
    <source>
        <dbReference type="ARBA" id="ARBA00022982"/>
    </source>
</evidence>
<evidence type="ECO:0000256" key="7">
    <source>
        <dbReference type="PIRSR" id="PIRSR000071-1"/>
    </source>
</evidence>
<comment type="caution">
    <text evidence="9">The sequence shown here is derived from an EMBL/GenBank/DDBJ whole genome shotgun (WGS) entry which is preliminary data.</text>
</comment>